<reference evidence="2" key="3">
    <citation type="submission" date="2019-06" db="EMBL/GenBank/DDBJ databases">
        <title>A comparative analysis of the Nautiliaceae.</title>
        <authorList>
            <person name="Grosche A."/>
            <person name="Smedile F."/>
            <person name="Vetriani C."/>
        </authorList>
    </citation>
    <scope>NUCLEOTIDE SEQUENCE</scope>
    <source>
        <strain evidence="2">TB6</strain>
    </source>
</reference>
<gene>
    <name evidence="2" type="ORF">C6V80_07225</name>
    <name evidence="3" type="ORF">EDC58_1290</name>
</gene>
<evidence type="ECO:0000256" key="1">
    <source>
        <dbReference type="SAM" id="Coils"/>
    </source>
</evidence>
<keyword evidence="5" id="KW-1185">Reference proteome</keyword>
<keyword evidence="1" id="KW-0175">Coiled coil</keyword>
<protein>
    <submittedName>
        <fullName evidence="3">Uncharacterized protein</fullName>
    </submittedName>
</protein>
<feature type="coiled-coil region" evidence="1">
    <location>
        <begin position="386"/>
        <end position="427"/>
    </location>
</feature>
<sequence>MKKNALDTKRKNSGFGLFKKYNYNIDEVIGVKGNEKYILYVDKKLIRIYRGNLASSPLLCSYVPVESAIFFSFLLEKSVLEKIDLESYIETKVYEEAGVEETEEYIIKYKLVDKYQDPKYVVVETVIVPTSLINSHYKDILEQTGYIDYLSFPAFAYKALYAEEILKKANDVFVVLLYDKIFLTFYSEGELVYIATLSSGLDKVYEALQSLQIKNFDIELFKKLLLKKGLNLDKYASNELAVLEIIKKEFSNINKLIHEQLTKISSEYEIRGFDRLFITSEYGEILGANEYFKEHSDLEVYNFEFYEKYNLDRLPIDPFLFLGMLETHYAYKYEDQTYNFSPFLREPTFFYRPSGKLFLITAGLILVMGAWPMYEFLKGWNFERKNNILQTEINKLQANVNSLQVQVANLTKKEKKIKTEINNYQKDIATLKKFIDEVYKFKFSYMPKSQEIVDLTYYLDKYHVYLKNMSYSNGEYVLSVYAYNNSNIPDLINALTQNGYDVYAKEVVLKDGKYKSEIRIKE</sequence>
<dbReference type="Proteomes" id="UP000272781">
    <property type="component" value="Unassembled WGS sequence"/>
</dbReference>
<dbReference type="AlphaFoldDB" id="A0AAJ4UXD2"/>
<evidence type="ECO:0000313" key="5">
    <source>
        <dbReference type="Proteomes" id="UP000298805"/>
    </source>
</evidence>
<dbReference type="Proteomes" id="UP000298805">
    <property type="component" value="Chromosome"/>
</dbReference>
<dbReference type="EMBL" id="CP027432">
    <property type="protein sequence ID" value="QCI28763.1"/>
    <property type="molecule type" value="Genomic_DNA"/>
</dbReference>
<reference evidence="5" key="1">
    <citation type="submission" date="2018-03" db="EMBL/GenBank/DDBJ databases">
        <title>A comparative analysis of the Nautiliaceae.</title>
        <authorList>
            <person name="Grosche A."/>
            <person name="Smedile F."/>
            <person name="Vetriani C."/>
        </authorList>
    </citation>
    <scope>NUCLEOTIDE SEQUENCE [LARGE SCALE GENOMIC DNA]</scope>
    <source>
        <strain evidence="5">TB6</strain>
    </source>
</reference>
<accession>A0AAJ4UXD2</accession>
<dbReference type="RefSeq" id="WP_123352686.1">
    <property type="nucleotide sequence ID" value="NZ_CP027432.2"/>
</dbReference>
<evidence type="ECO:0000313" key="4">
    <source>
        <dbReference type="Proteomes" id="UP000272781"/>
    </source>
</evidence>
<name>A0AAJ4UXD2_9BACT</name>
<evidence type="ECO:0000313" key="2">
    <source>
        <dbReference type="EMBL" id="QCI28763.1"/>
    </source>
</evidence>
<evidence type="ECO:0000313" key="3">
    <source>
        <dbReference type="EMBL" id="ROR39350.1"/>
    </source>
</evidence>
<reference evidence="3 4" key="2">
    <citation type="submission" date="2018-11" db="EMBL/GenBank/DDBJ databases">
        <title>Genomic Encyclopedia of Type Strains, Phase IV (KMG-IV): sequencing the most valuable type-strain genomes for metagenomic binning, comparative biology and taxonomic classification.</title>
        <authorList>
            <person name="Goeker M."/>
        </authorList>
    </citation>
    <scope>NUCLEOTIDE SEQUENCE [LARGE SCALE GENOMIC DNA]</scope>
    <source>
        <strain evidence="3 4">DSM 27783</strain>
    </source>
</reference>
<organism evidence="3 4">
    <name type="scientific">Caminibacter pacificus</name>
    <dbReference type="NCBI Taxonomy" id="1424653"/>
    <lineage>
        <taxon>Bacteria</taxon>
        <taxon>Pseudomonadati</taxon>
        <taxon>Campylobacterota</taxon>
        <taxon>Epsilonproteobacteria</taxon>
        <taxon>Nautiliales</taxon>
        <taxon>Nautiliaceae</taxon>
        <taxon>Caminibacter</taxon>
    </lineage>
</organism>
<dbReference type="EMBL" id="RJVK01000003">
    <property type="protein sequence ID" value="ROR39350.1"/>
    <property type="molecule type" value="Genomic_DNA"/>
</dbReference>
<proteinExistence type="predicted"/>